<evidence type="ECO:0000313" key="1">
    <source>
        <dbReference type="EMBL" id="SFU51749.1"/>
    </source>
</evidence>
<evidence type="ECO:0000313" key="2">
    <source>
        <dbReference type="Proteomes" id="UP000198693"/>
    </source>
</evidence>
<accession>A0A1I7GTK9</accession>
<dbReference type="RefSeq" id="WP_089793899.1">
    <property type="nucleotide sequence ID" value="NZ_FPBP01000003.1"/>
</dbReference>
<proteinExistence type="predicted"/>
<dbReference type="STRING" id="463301.SAMN04487955_103236"/>
<gene>
    <name evidence="1" type="ORF">SAMN04487955_103236</name>
</gene>
<sequence>MAIASFNDLLDEARQQPETQRLLFVFTRAELPDHPSKEQRQRFEQGEGGVLTPMLCVDKTPDELTDMKDLVAESRATGVEWDIAFVAAMADLGTERAEQQLDRMVEALKMGSIEAYLAFDREGDVVGFH</sequence>
<dbReference type="EMBL" id="FPBP01000003">
    <property type="protein sequence ID" value="SFU51749.1"/>
    <property type="molecule type" value="Genomic_DNA"/>
</dbReference>
<reference evidence="2" key="1">
    <citation type="submission" date="2016-10" db="EMBL/GenBank/DDBJ databases">
        <authorList>
            <person name="Varghese N."/>
            <person name="Submissions S."/>
        </authorList>
    </citation>
    <scope>NUCLEOTIDE SEQUENCE [LARGE SCALE GENOMIC DNA]</scope>
    <source>
        <strain evidence="2">CGMCC 1.6981</strain>
    </source>
</reference>
<name>A0A1I7GTK9_9GAMM</name>
<organism evidence="1 2">
    <name type="scientific">Halomonas korlensis</name>
    <dbReference type="NCBI Taxonomy" id="463301"/>
    <lineage>
        <taxon>Bacteria</taxon>
        <taxon>Pseudomonadati</taxon>
        <taxon>Pseudomonadota</taxon>
        <taxon>Gammaproteobacteria</taxon>
        <taxon>Oceanospirillales</taxon>
        <taxon>Halomonadaceae</taxon>
        <taxon>Halomonas</taxon>
    </lineage>
</organism>
<protein>
    <submittedName>
        <fullName evidence="1">Uncharacterized protein</fullName>
    </submittedName>
</protein>
<dbReference type="AlphaFoldDB" id="A0A1I7GTK9"/>
<keyword evidence="2" id="KW-1185">Reference proteome</keyword>
<dbReference type="Proteomes" id="UP000198693">
    <property type="component" value="Unassembled WGS sequence"/>
</dbReference>
<dbReference type="OrthoDB" id="6182044at2"/>